<dbReference type="GO" id="GO:0006212">
    <property type="term" value="P:uracil catabolic process"/>
    <property type="evidence" value="ECO:0007669"/>
    <property type="project" value="UniProtKB-UniRule"/>
</dbReference>
<comment type="function">
    <text evidence="5">May reduce toxic product malonic semialdehyde to 3-hydroxypropionic acid, which is excreted.</text>
</comment>
<keyword evidence="2 5" id="KW-0288">FMN</keyword>
<dbReference type="GO" id="GO:0035527">
    <property type="term" value="F:3-hydroxypropionate dehydrogenase (NADP+) activity"/>
    <property type="evidence" value="ECO:0007669"/>
    <property type="project" value="UniProtKB-UniRule"/>
</dbReference>
<dbReference type="RefSeq" id="WP_038020634.1">
    <property type="nucleotide sequence ID" value="NZ_JPKR02000003.1"/>
</dbReference>
<dbReference type="PANTHER" id="PTHR43543">
    <property type="entry name" value="MALONIC SEMIALDEHYDE REDUCTASE RUTE-RELATED"/>
    <property type="match status" value="1"/>
</dbReference>
<gene>
    <name evidence="5" type="primary">rutE</name>
    <name evidence="7" type="ORF">HA49_12245</name>
</gene>
<evidence type="ECO:0000313" key="8">
    <source>
        <dbReference type="Proteomes" id="UP000029577"/>
    </source>
</evidence>
<feature type="domain" description="Nitroreductase" evidence="6">
    <location>
        <begin position="18"/>
        <end position="174"/>
    </location>
</feature>
<keyword evidence="3 5" id="KW-0521">NADP</keyword>
<dbReference type="SUPFAM" id="SSF55469">
    <property type="entry name" value="FMN-dependent nitroreductase-like"/>
    <property type="match status" value="1"/>
</dbReference>
<dbReference type="Pfam" id="PF00881">
    <property type="entry name" value="Nitroreductase"/>
    <property type="match status" value="1"/>
</dbReference>
<evidence type="ECO:0000256" key="1">
    <source>
        <dbReference type="ARBA" id="ARBA00022630"/>
    </source>
</evidence>
<evidence type="ECO:0000313" key="7">
    <source>
        <dbReference type="EMBL" id="KGD72975.1"/>
    </source>
</evidence>
<dbReference type="CDD" id="cd02148">
    <property type="entry name" value="RutE-like"/>
    <property type="match status" value="1"/>
</dbReference>
<reference evidence="7" key="1">
    <citation type="submission" date="2014-12" db="EMBL/GenBank/DDBJ databases">
        <title>The draft genome of the Tatumella morbirosei type strain, LMG23360T isolated from pineapple rot.</title>
        <authorList>
            <person name="Smits T.H."/>
            <person name="Palmer M."/>
            <person name="Venter S.N."/>
            <person name="Duffy B."/>
            <person name="Steenkamp E.T."/>
            <person name="Chan W.Y."/>
            <person name="Coutinho T.A."/>
            <person name="Coetzee M.P."/>
            <person name="De Maayer P."/>
        </authorList>
    </citation>
    <scope>NUCLEOTIDE SEQUENCE [LARGE SCALE GENOMIC DNA]</scope>
    <source>
        <strain evidence="7">LMG 23360</strain>
    </source>
</reference>
<dbReference type="GO" id="GO:0019740">
    <property type="term" value="P:nitrogen utilization"/>
    <property type="evidence" value="ECO:0007669"/>
    <property type="project" value="UniProtKB-UniRule"/>
</dbReference>
<evidence type="ECO:0000259" key="6">
    <source>
        <dbReference type="Pfam" id="PF00881"/>
    </source>
</evidence>
<dbReference type="EMBL" id="JPKR02000003">
    <property type="protein sequence ID" value="KGD72975.1"/>
    <property type="molecule type" value="Genomic_DNA"/>
</dbReference>
<dbReference type="InterPro" id="IPR050461">
    <property type="entry name" value="Nitroreductase_HadB/RutE"/>
</dbReference>
<dbReference type="OrthoDB" id="9784375at2"/>
<evidence type="ECO:0000256" key="2">
    <source>
        <dbReference type="ARBA" id="ARBA00022643"/>
    </source>
</evidence>
<comment type="caution">
    <text evidence="7">The sequence shown here is derived from an EMBL/GenBank/DDBJ whole genome shotgun (WGS) entry which is preliminary data.</text>
</comment>
<dbReference type="PANTHER" id="PTHR43543:SF1">
    <property type="entry name" value="MALONIC SEMIALDEHYDE REDUCTASE RUTE-RELATED"/>
    <property type="match status" value="1"/>
</dbReference>
<dbReference type="Proteomes" id="UP000029577">
    <property type="component" value="Unassembled WGS sequence"/>
</dbReference>
<protein>
    <recommendedName>
        <fullName evidence="5">Probable malonic semialdehyde reductase RutE</fullName>
        <ecNumber evidence="5">1.1.1.298</ecNumber>
    </recommendedName>
</protein>
<evidence type="ECO:0000256" key="4">
    <source>
        <dbReference type="ARBA" id="ARBA00023002"/>
    </source>
</evidence>
<organism evidence="7 8">
    <name type="scientific">Tatumella morbirosei</name>
    <dbReference type="NCBI Taxonomy" id="642227"/>
    <lineage>
        <taxon>Bacteria</taxon>
        <taxon>Pseudomonadati</taxon>
        <taxon>Pseudomonadota</taxon>
        <taxon>Gammaproteobacteria</taxon>
        <taxon>Enterobacterales</taxon>
        <taxon>Erwiniaceae</taxon>
        <taxon>Tatumella</taxon>
    </lineage>
</organism>
<keyword evidence="4 5" id="KW-0560">Oxidoreductase</keyword>
<dbReference type="STRING" id="642227.HA49_12245"/>
<keyword evidence="1 5" id="KW-0285">Flavoprotein</keyword>
<dbReference type="HAMAP" id="MF_01204">
    <property type="entry name" value="Oxidoreductase_RutE_HadB"/>
    <property type="match status" value="1"/>
</dbReference>
<dbReference type="InterPro" id="IPR029479">
    <property type="entry name" value="Nitroreductase"/>
</dbReference>
<comment type="similarity">
    <text evidence="5">Belongs to the nitroreductase family. HadB/RutE subfamily.</text>
</comment>
<evidence type="ECO:0000256" key="3">
    <source>
        <dbReference type="ARBA" id="ARBA00022857"/>
    </source>
</evidence>
<dbReference type="EC" id="1.1.1.298" evidence="5"/>
<dbReference type="InterPro" id="IPR000415">
    <property type="entry name" value="Nitroreductase-like"/>
</dbReference>
<name>A0A095VE67_9GAMM</name>
<accession>A0A095VE67</accession>
<dbReference type="NCBIfam" id="NF003768">
    <property type="entry name" value="PRK05365.1"/>
    <property type="match status" value="1"/>
</dbReference>
<proteinExistence type="inferred from homology"/>
<dbReference type="InterPro" id="IPR023936">
    <property type="entry name" value="RutE-like"/>
</dbReference>
<evidence type="ECO:0000256" key="5">
    <source>
        <dbReference type="HAMAP-Rule" id="MF_01204"/>
    </source>
</evidence>
<comment type="catalytic activity">
    <reaction evidence="5">
        <text>3-hydroxypropanoate + NADP(+) = 3-oxopropanoate + NADPH + H(+)</text>
        <dbReference type="Rhea" id="RHEA:26438"/>
        <dbReference type="ChEBI" id="CHEBI:15378"/>
        <dbReference type="ChEBI" id="CHEBI:16510"/>
        <dbReference type="ChEBI" id="CHEBI:33190"/>
        <dbReference type="ChEBI" id="CHEBI:57783"/>
        <dbReference type="ChEBI" id="CHEBI:58349"/>
        <dbReference type="EC" id="1.1.1.298"/>
    </reaction>
</comment>
<dbReference type="eggNOG" id="COG0778">
    <property type="taxonomic scope" value="Bacteria"/>
</dbReference>
<comment type="cofactor">
    <cofactor evidence="5">
        <name>FMN</name>
        <dbReference type="ChEBI" id="CHEBI:58210"/>
    </cofactor>
</comment>
<sequence length="196" mass="21541">MTIPVEQSALDSLFNQARTHSYWLDKPVTESTLQTLYELTRLGPTSANCSPGRFVFVTSNAGKQKLKPALSSGNIDKTMSAPVTVIVASDMTFYEKLPGLFPYADARSWFTSSESLAQETAFRNSSLQAGYLVVAARALGLDVGPMSGFDADKINAEFFHGTDWRVNLLINLGYGDSEKLHGRLPRLDFDDACRFA</sequence>
<keyword evidence="8" id="KW-1185">Reference proteome</keyword>
<dbReference type="AlphaFoldDB" id="A0A095VE67"/>
<keyword evidence="5" id="KW-0520">NAD</keyword>
<dbReference type="Gene3D" id="3.40.109.10">
    <property type="entry name" value="NADH Oxidase"/>
    <property type="match status" value="1"/>
</dbReference>